<name>V5TE00_PLADU</name>
<feature type="coiled-coil region" evidence="1">
    <location>
        <begin position="62"/>
        <end position="90"/>
    </location>
</feature>
<sequence length="142" mass="16338">MKQFILLVLSVSAYITLCVCEDSFSDWLQRGHVARRSAPESRLFGGKPKSKRDSNYAIKMLMEELLNELNESEERHKETQMNQMKNLLEKEMSKRKAFWQPMMGGPLPVETRLASFGSRIEPDRTEPGSGPNGIKAMRYGRR</sequence>
<feature type="chain" id="PRO_5004740947" evidence="3">
    <location>
        <begin position="21"/>
        <end position="142"/>
    </location>
</feature>
<keyword evidence="4" id="KW-0527">Neuropeptide</keyword>
<organism evidence="4">
    <name type="scientific">Platynereis dumerilii</name>
    <name type="common">Dumeril's clam worm</name>
    <dbReference type="NCBI Taxonomy" id="6359"/>
    <lineage>
        <taxon>Eukaryota</taxon>
        <taxon>Metazoa</taxon>
        <taxon>Spiralia</taxon>
        <taxon>Lophotrochozoa</taxon>
        <taxon>Annelida</taxon>
        <taxon>Polychaeta</taxon>
        <taxon>Errantia</taxon>
        <taxon>Phyllodocida</taxon>
        <taxon>Nereididae</taxon>
        <taxon>Platynereis</taxon>
    </lineage>
</organism>
<evidence type="ECO:0000256" key="2">
    <source>
        <dbReference type="SAM" id="MobiDB-lite"/>
    </source>
</evidence>
<feature type="region of interest" description="Disordered" evidence="2">
    <location>
        <begin position="117"/>
        <end position="142"/>
    </location>
</feature>
<accession>V5TE00</accession>
<proteinExistence type="evidence at transcript level"/>
<dbReference type="EMBL" id="KF515927">
    <property type="protein sequence ID" value="AHB62366.1"/>
    <property type="molecule type" value="mRNA"/>
</dbReference>
<evidence type="ECO:0000256" key="1">
    <source>
        <dbReference type="SAM" id="Coils"/>
    </source>
</evidence>
<evidence type="ECO:0000313" key="4">
    <source>
        <dbReference type="EMBL" id="AHB62366.1"/>
    </source>
</evidence>
<reference evidence="4" key="1">
    <citation type="submission" date="2013-08" db="EMBL/GenBank/DDBJ databases">
        <title>The neuropeptide complement of the marine annelid Platynereis dumerilii.</title>
        <authorList>
            <person name="Conzelmann M."/>
            <person name="Williams E.A."/>
            <person name="Krug K."/>
            <person name="Franz-Wachtel M."/>
            <person name="Macek B."/>
            <person name="Jekely G."/>
        </authorList>
    </citation>
    <scope>NUCLEOTIDE SEQUENCE</scope>
</reference>
<keyword evidence="3" id="KW-0732">Signal</keyword>
<dbReference type="GO" id="GO:0007218">
    <property type="term" value="P:neuropeptide signaling pathway"/>
    <property type="evidence" value="ECO:0007669"/>
    <property type="project" value="UniProtKB-KW"/>
</dbReference>
<keyword evidence="1" id="KW-0175">Coiled coil</keyword>
<evidence type="ECO:0000256" key="3">
    <source>
        <dbReference type="SAM" id="SignalP"/>
    </source>
</evidence>
<dbReference type="AlphaFoldDB" id="V5TE00"/>
<protein>
    <submittedName>
        <fullName evidence="4">Neuropeptide KY</fullName>
    </submittedName>
</protein>
<feature type="signal peptide" evidence="3">
    <location>
        <begin position="1"/>
        <end position="20"/>
    </location>
</feature>